<keyword evidence="10" id="KW-0969">Cilium</keyword>
<evidence type="ECO:0000256" key="1">
    <source>
        <dbReference type="ARBA" id="ARBA00004229"/>
    </source>
</evidence>
<dbReference type="GeneID" id="17288008"/>
<dbReference type="Gene3D" id="3.20.180.20">
    <property type="entry name" value="Dynein heavy chain, N-terminal domain 2"/>
    <property type="match status" value="1"/>
</dbReference>
<keyword evidence="12" id="KW-0206">Cytoskeleton</keyword>
<dbReference type="GO" id="GO:0005874">
    <property type="term" value="C:microtubule"/>
    <property type="evidence" value="ECO:0007669"/>
    <property type="project" value="UniProtKB-KW"/>
</dbReference>
<dbReference type="PANTHER" id="PTHR45703">
    <property type="entry name" value="DYNEIN HEAVY CHAIN"/>
    <property type="match status" value="1"/>
</dbReference>
<dbReference type="InterPro" id="IPR026983">
    <property type="entry name" value="DHC"/>
</dbReference>
<dbReference type="InterPro" id="IPR042222">
    <property type="entry name" value="Dynein_2_N"/>
</dbReference>
<dbReference type="FunFam" id="1.10.287.2620:FF:000002">
    <property type="entry name" value="Dynein heavy chain 2, axonemal"/>
    <property type="match status" value="1"/>
</dbReference>
<comment type="similarity">
    <text evidence="3">Belongs to the dynein heavy chain family.</text>
</comment>
<comment type="subcellular location">
    <subcellularLocation>
        <location evidence="2">Cytoplasm</location>
        <location evidence="2">Cytoskeleton</location>
        <location evidence="2">Cilium axoneme</location>
    </subcellularLocation>
    <subcellularLocation>
        <location evidence="1">Plastid</location>
        <location evidence="1">Chloroplast</location>
    </subcellularLocation>
</comment>
<dbReference type="OMA" id="AQLGWKP"/>
<feature type="domain" description="Dynein heavy chain AAA 5 extension" evidence="16">
    <location>
        <begin position="1324"/>
        <end position="1453"/>
    </location>
</feature>
<dbReference type="Pfam" id="PF12775">
    <property type="entry name" value="AAA_7"/>
    <property type="match status" value="1"/>
</dbReference>
<feature type="non-terminal residue" evidence="17">
    <location>
        <position position="1"/>
    </location>
</feature>
<dbReference type="Pfam" id="PF12774">
    <property type="entry name" value="AAA_6"/>
    <property type="match status" value="1"/>
</dbReference>
<evidence type="ECO:0000256" key="11">
    <source>
        <dbReference type="ARBA" id="ARBA00023175"/>
    </source>
</evidence>
<evidence type="ECO:0000256" key="13">
    <source>
        <dbReference type="ARBA" id="ARBA00023273"/>
    </source>
</evidence>
<gene>
    <name evidence="17" type="ORF">GUITHDRAFT_83228</name>
</gene>
<dbReference type="Gene3D" id="1.10.287.2620">
    <property type="match status" value="1"/>
</dbReference>
<keyword evidence="19" id="KW-1185">Reference proteome</keyword>
<dbReference type="InterPro" id="IPR013602">
    <property type="entry name" value="Dynein_heavy_linker"/>
</dbReference>
<dbReference type="SUPFAM" id="SSF52540">
    <property type="entry name" value="P-loop containing nucleoside triphosphate hydrolases"/>
    <property type="match status" value="2"/>
</dbReference>
<name>L1I621_GUITC</name>
<dbReference type="FunFam" id="1.20.140.100:FF:000004">
    <property type="entry name" value="Dynein axonemal heavy chain 6"/>
    <property type="match status" value="1"/>
</dbReference>
<evidence type="ECO:0000313" key="18">
    <source>
        <dbReference type="EnsemblProtists" id="EKX31285"/>
    </source>
</evidence>
<reference evidence="17 19" key="1">
    <citation type="journal article" date="2012" name="Nature">
        <title>Algal genomes reveal evolutionary mosaicism and the fate of nucleomorphs.</title>
        <authorList>
            <consortium name="DOE Joint Genome Institute"/>
            <person name="Curtis B.A."/>
            <person name="Tanifuji G."/>
            <person name="Burki F."/>
            <person name="Gruber A."/>
            <person name="Irimia M."/>
            <person name="Maruyama S."/>
            <person name="Arias M.C."/>
            <person name="Ball S.G."/>
            <person name="Gile G.H."/>
            <person name="Hirakawa Y."/>
            <person name="Hopkins J.F."/>
            <person name="Kuo A."/>
            <person name="Rensing S.A."/>
            <person name="Schmutz J."/>
            <person name="Symeonidi A."/>
            <person name="Elias M."/>
            <person name="Eveleigh R.J."/>
            <person name="Herman E.K."/>
            <person name="Klute M.J."/>
            <person name="Nakayama T."/>
            <person name="Obornik M."/>
            <person name="Reyes-Prieto A."/>
            <person name="Armbrust E.V."/>
            <person name="Aves S.J."/>
            <person name="Beiko R.G."/>
            <person name="Coutinho P."/>
            <person name="Dacks J.B."/>
            <person name="Durnford D.G."/>
            <person name="Fast N.M."/>
            <person name="Green B.R."/>
            <person name="Grisdale C.J."/>
            <person name="Hempel F."/>
            <person name="Henrissat B."/>
            <person name="Hoppner M.P."/>
            <person name="Ishida K."/>
            <person name="Kim E."/>
            <person name="Koreny L."/>
            <person name="Kroth P.G."/>
            <person name="Liu Y."/>
            <person name="Malik S.B."/>
            <person name="Maier U.G."/>
            <person name="McRose D."/>
            <person name="Mock T."/>
            <person name="Neilson J.A."/>
            <person name="Onodera N.T."/>
            <person name="Poole A.M."/>
            <person name="Pritham E.J."/>
            <person name="Richards T.A."/>
            <person name="Rocap G."/>
            <person name="Roy S.W."/>
            <person name="Sarai C."/>
            <person name="Schaack S."/>
            <person name="Shirato S."/>
            <person name="Slamovits C.H."/>
            <person name="Spencer D.F."/>
            <person name="Suzuki S."/>
            <person name="Worden A.Z."/>
            <person name="Zauner S."/>
            <person name="Barry K."/>
            <person name="Bell C."/>
            <person name="Bharti A.K."/>
            <person name="Crow J.A."/>
            <person name="Grimwood J."/>
            <person name="Kramer R."/>
            <person name="Lindquist E."/>
            <person name="Lucas S."/>
            <person name="Salamov A."/>
            <person name="McFadden G.I."/>
            <person name="Lane C.E."/>
            <person name="Keeling P.J."/>
            <person name="Gray M.W."/>
            <person name="Grigoriev I.V."/>
            <person name="Archibald J.M."/>
        </authorList>
    </citation>
    <scope>NUCLEOTIDE SEQUENCE</scope>
    <source>
        <strain evidence="17 19">CCMP2712</strain>
    </source>
</reference>
<dbReference type="Proteomes" id="UP000011087">
    <property type="component" value="Unassembled WGS sequence"/>
</dbReference>
<dbReference type="GO" id="GO:0009507">
    <property type="term" value="C:chloroplast"/>
    <property type="evidence" value="ECO:0007669"/>
    <property type="project" value="UniProtKB-SubCell"/>
</dbReference>
<evidence type="ECO:0000313" key="19">
    <source>
        <dbReference type="Proteomes" id="UP000011087"/>
    </source>
</evidence>
<keyword evidence="7" id="KW-0067">ATP-binding</keyword>
<dbReference type="PANTHER" id="PTHR45703:SF28">
    <property type="entry name" value="DYNEINS HEAVY CHAIN"/>
    <property type="match status" value="1"/>
</dbReference>
<evidence type="ECO:0000259" key="14">
    <source>
        <dbReference type="Pfam" id="PF08393"/>
    </source>
</evidence>
<dbReference type="Gene3D" id="1.10.472.130">
    <property type="match status" value="1"/>
</dbReference>
<dbReference type="Pfam" id="PF17852">
    <property type="entry name" value="Dynein_AAA_lid"/>
    <property type="match status" value="1"/>
</dbReference>
<feature type="domain" description="Dynein heavy chain hydrolytic ATP-binding dynein motor region" evidence="15">
    <location>
        <begin position="819"/>
        <end position="1156"/>
    </location>
</feature>
<keyword evidence="11" id="KW-0505">Motor protein</keyword>
<dbReference type="Pfam" id="PF08393">
    <property type="entry name" value="DHC_N2"/>
    <property type="match status" value="1"/>
</dbReference>
<feature type="domain" description="Dynein heavy chain linker" evidence="14">
    <location>
        <begin position="260"/>
        <end position="676"/>
    </location>
</feature>
<evidence type="ECO:0000313" key="17">
    <source>
        <dbReference type="EMBL" id="EKX31285.1"/>
    </source>
</evidence>
<dbReference type="RefSeq" id="XP_005818265.1">
    <property type="nucleotide sequence ID" value="XM_005818208.1"/>
</dbReference>
<keyword evidence="4" id="KW-0963">Cytoplasm</keyword>
<proteinExistence type="inferred from homology"/>
<reference evidence="18" key="3">
    <citation type="submission" date="2016-03" db="UniProtKB">
        <authorList>
            <consortium name="EnsemblProtists"/>
        </authorList>
    </citation>
    <scope>IDENTIFICATION</scope>
</reference>
<protein>
    <submittedName>
        <fullName evidence="17 18">Uncharacterized protein</fullName>
    </submittedName>
</protein>
<dbReference type="InterPro" id="IPR043157">
    <property type="entry name" value="Dynein_AAA1S"/>
</dbReference>
<dbReference type="PaxDb" id="55529-EKX31285"/>
<keyword evidence="13" id="KW-0966">Cell projection</keyword>
<evidence type="ECO:0000259" key="16">
    <source>
        <dbReference type="Pfam" id="PF17852"/>
    </source>
</evidence>
<dbReference type="Gene3D" id="1.20.58.1120">
    <property type="match status" value="1"/>
</dbReference>
<evidence type="ECO:0000259" key="15">
    <source>
        <dbReference type="Pfam" id="PF12774"/>
    </source>
</evidence>
<dbReference type="EMBL" id="JH993311">
    <property type="protein sequence ID" value="EKX31285.1"/>
    <property type="molecule type" value="Genomic_DNA"/>
</dbReference>
<dbReference type="GO" id="GO:0005930">
    <property type="term" value="C:axoneme"/>
    <property type="evidence" value="ECO:0007669"/>
    <property type="project" value="UniProtKB-SubCell"/>
</dbReference>
<evidence type="ECO:0000256" key="4">
    <source>
        <dbReference type="ARBA" id="ARBA00022490"/>
    </source>
</evidence>
<dbReference type="STRING" id="905079.L1I621"/>
<dbReference type="GO" id="GO:0045505">
    <property type="term" value="F:dynein intermediate chain binding"/>
    <property type="evidence" value="ECO:0007669"/>
    <property type="project" value="InterPro"/>
</dbReference>
<dbReference type="FunFam" id="3.20.180.20:FF:000003">
    <property type="entry name" value="Dynein heavy chain 12, axonemal"/>
    <property type="match status" value="1"/>
</dbReference>
<dbReference type="InterPro" id="IPR035699">
    <property type="entry name" value="AAA_6"/>
</dbReference>
<evidence type="ECO:0000256" key="6">
    <source>
        <dbReference type="ARBA" id="ARBA00022741"/>
    </source>
</evidence>
<organism evidence="17">
    <name type="scientific">Guillardia theta (strain CCMP2712)</name>
    <name type="common">Cryptophyte</name>
    <dbReference type="NCBI Taxonomy" id="905079"/>
    <lineage>
        <taxon>Eukaryota</taxon>
        <taxon>Cryptophyceae</taxon>
        <taxon>Pyrenomonadales</taxon>
        <taxon>Geminigeraceae</taxon>
        <taxon>Guillardia</taxon>
    </lineage>
</organism>
<dbReference type="InterPro" id="IPR041466">
    <property type="entry name" value="Dynein_AAA5_ext"/>
</dbReference>
<evidence type="ECO:0000256" key="9">
    <source>
        <dbReference type="ARBA" id="ARBA00023054"/>
    </source>
</evidence>
<evidence type="ECO:0000256" key="8">
    <source>
        <dbReference type="ARBA" id="ARBA00023017"/>
    </source>
</evidence>
<dbReference type="GO" id="GO:0007018">
    <property type="term" value="P:microtubule-based movement"/>
    <property type="evidence" value="ECO:0007669"/>
    <property type="project" value="InterPro"/>
</dbReference>
<reference evidence="19" key="2">
    <citation type="submission" date="2012-11" db="EMBL/GenBank/DDBJ databases">
        <authorList>
            <person name="Kuo A."/>
            <person name="Curtis B.A."/>
            <person name="Tanifuji G."/>
            <person name="Burki F."/>
            <person name="Gruber A."/>
            <person name="Irimia M."/>
            <person name="Maruyama S."/>
            <person name="Arias M.C."/>
            <person name="Ball S.G."/>
            <person name="Gile G.H."/>
            <person name="Hirakawa Y."/>
            <person name="Hopkins J.F."/>
            <person name="Rensing S.A."/>
            <person name="Schmutz J."/>
            <person name="Symeonidi A."/>
            <person name="Elias M."/>
            <person name="Eveleigh R.J."/>
            <person name="Herman E.K."/>
            <person name="Klute M.J."/>
            <person name="Nakayama T."/>
            <person name="Obornik M."/>
            <person name="Reyes-Prieto A."/>
            <person name="Armbrust E.V."/>
            <person name="Aves S.J."/>
            <person name="Beiko R.G."/>
            <person name="Coutinho P."/>
            <person name="Dacks J.B."/>
            <person name="Durnford D.G."/>
            <person name="Fast N.M."/>
            <person name="Green B.R."/>
            <person name="Grisdale C."/>
            <person name="Hempe F."/>
            <person name="Henrissat B."/>
            <person name="Hoppner M.P."/>
            <person name="Ishida K.-I."/>
            <person name="Kim E."/>
            <person name="Koreny L."/>
            <person name="Kroth P.G."/>
            <person name="Liu Y."/>
            <person name="Malik S.-B."/>
            <person name="Maier U.G."/>
            <person name="McRose D."/>
            <person name="Mock T."/>
            <person name="Neilson J.A."/>
            <person name="Onodera N.T."/>
            <person name="Poole A.M."/>
            <person name="Pritham E.J."/>
            <person name="Richards T.A."/>
            <person name="Rocap G."/>
            <person name="Roy S.W."/>
            <person name="Sarai C."/>
            <person name="Schaack S."/>
            <person name="Shirato S."/>
            <person name="Slamovits C.H."/>
            <person name="Spencer D.F."/>
            <person name="Suzuki S."/>
            <person name="Worden A.Z."/>
            <person name="Zauner S."/>
            <person name="Barry K."/>
            <person name="Bell C."/>
            <person name="Bharti A.K."/>
            <person name="Crow J.A."/>
            <person name="Grimwood J."/>
            <person name="Kramer R."/>
            <person name="Lindquist E."/>
            <person name="Lucas S."/>
            <person name="Salamov A."/>
            <person name="McFadden G.I."/>
            <person name="Lane C.E."/>
            <person name="Keeling P.J."/>
            <person name="Gray M.W."/>
            <person name="Grigoriev I.V."/>
            <person name="Archibald J.M."/>
        </authorList>
    </citation>
    <scope>NUCLEOTIDE SEQUENCE</scope>
    <source>
        <strain evidence="19">CCMP2712</strain>
    </source>
</reference>
<keyword evidence="5" id="KW-0493">Microtubule</keyword>
<evidence type="ECO:0000256" key="3">
    <source>
        <dbReference type="ARBA" id="ARBA00008887"/>
    </source>
</evidence>
<dbReference type="OrthoDB" id="10251809at2759"/>
<dbReference type="HOGENOM" id="CLU_000038_5_4_1"/>
<dbReference type="FunFam" id="3.40.50.300:FF:000063">
    <property type="entry name" value="dynein heavy chain 6, axonemal"/>
    <property type="match status" value="1"/>
</dbReference>
<dbReference type="GO" id="GO:0005524">
    <property type="term" value="F:ATP binding"/>
    <property type="evidence" value="ECO:0007669"/>
    <property type="project" value="UniProtKB-KW"/>
</dbReference>
<dbReference type="FunFam" id="1.20.58.1120:FF:000001">
    <property type="entry name" value="dynein heavy chain 2, axonemal"/>
    <property type="match status" value="1"/>
</dbReference>
<dbReference type="GO" id="GO:0030286">
    <property type="term" value="C:dynein complex"/>
    <property type="evidence" value="ECO:0007669"/>
    <property type="project" value="UniProtKB-KW"/>
</dbReference>
<dbReference type="KEGG" id="gtt:GUITHDRAFT_83228"/>
<dbReference type="Gene3D" id="1.20.920.30">
    <property type="match status" value="1"/>
</dbReference>
<evidence type="ECO:0000256" key="5">
    <source>
        <dbReference type="ARBA" id="ARBA00022701"/>
    </source>
</evidence>
<dbReference type="eggNOG" id="KOG3595">
    <property type="taxonomic scope" value="Eukaryota"/>
</dbReference>
<dbReference type="EnsemblProtists" id="EKX31285">
    <property type="protein sequence ID" value="EKX31285"/>
    <property type="gene ID" value="GUITHDRAFT_83228"/>
</dbReference>
<dbReference type="GO" id="GO:0051959">
    <property type="term" value="F:dynein light intermediate chain binding"/>
    <property type="evidence" value="ECO:0007669"/>
    <property type="project" value="InterPro"/>
</dbReference>
<keyword evidence="9" id="KW-0175">Coiled coil</keyword>
<evidence type="ECO:0000256" key="10">
    <source>
        <dbReference type="ARBA" id="ARBA00023069"/>
    </source>
</evidence>
<keyword evidence="6" id="KW-0547">Nucleotide-binding</keyword>
<evidence type="ECO:0000256" key="7">
    <source>
        <dbReference type="ARBA" id="ARBA00022840"/>
    </source>
</evidence>
<accession>L1I621</accession>
<keyword evidence="8" id="KW-0243">Dynein</keyword>
<dbReference type="FunFam" id="1.10.8.710:FF:000001">
    <property type="entry name" value="Dynein axonemal heavy chain 2"/>
    <property type="match status" value="1"/>
</dbReference>
<dbReference type="Gene3D" id="1.20.140.100">
    <property type="entry name" value="Dynein heavy chain, N-terminal domain 2"/>
    <property type="match status" value="1"/>
</dbReference>
<dbReference type="Gene3D" id="3.40.50.300">
    <property type="entry name" value="P-loop containing nucleotide triphosphate hydrolases"/>
    <property type="match status" value="3"/>
</dbReference>
<dbReference type="InterPro" id="IPR027417">
    <property type="entry name" value="P-loop_NTPase"/>
</dbReference>
<evidence type="ECO:0000256" key="12">
    <source>
        <dbReference type="ARBA" id="ARBA00023212"/>
    </source>
</evidence>
<sequence length="1705" mass="194453">MFLVTTDTDKYMLEFQENAHPLSDVRAEILRFKSSMDKIQDLFPHSVPLRMHQIALKQFKQDVQGKVNDVSQRILLSVSRQMVERSSSTKEHFDGIVARIKKIPRSAEELSELQEYIAGLHVEVNELEIEIADIGKDVELLNDFQFEISQHDVGVFWEVFGQPSNVIRIRAESQERQEEERMKFMQELHESTVEFKQELSSVEVEIEKLYTYSDFDSAEEYAGNVQLLQMRLKEAKDKAVLVNSREKLFNLEVTDFEDIDRISKDFEPYANLWTIAAAFNSSFPNWMYGPFTSLDAETIEQNVMQWWKYAFKAERTFEGKKEPQQVAKILKEKLDQFKPYLPIIQGLRTPGMRDRHWAQLSTTVGVEIKPDVSLTLKYMLELGIEKYGDVITEISEVASKEYSFERNLERMKQDWRDLTFELQPYKDTGTFVVRAVDDIITLLDDQIVKVQAMRGSPYAKALENVVLEWNHRLFYMQEVLDEWLKLQKTWLYLEPIFASPDIMRQMPTEGRRFQKVDQIWRATMDAASQAPQVLQVMAIENLKANFVECNKMLDVVQKGLNDYLETKRSSFPRFYFLSNDELLDILSETKDPRRVVPHLSKCFEAINDVQFRGKTPQELQSGEKNLDILAMVSGEGEVVPLATAVEPDAERNRGSVERWLLEMETSMRDTLKDIGQRAFEAYKHTARTQFVQEWTGMIVLAADCLFWTKDVEEALRKGGVRGVTAVEERMQAELADIVQLVRGSIGKQVRLILGAMVVLDVHNKDVVTLLIRNNCSAPEEFDWNSQLRYYLQVASYDAPWHRKGEEVVMTRMMNASLAYGYEYLGNSMRLVVTPLTDRCYRTLFGALHLSLGGAPEGPAGTGKTETVKDLAKAIAKQCIVFNCSDGLDYLAMAKFFKGLASCGAWACFDEFNRIDLEVLSVIAQQILSLNDAIRRGLPRLLFEGSDIVCIKGYSSFITMNPGYAGRSELPDNLKALFRPCAMMVPDYAMISEICLYSYGFSEARDLARKLVKSLQISSEQLSSQVHYDFGMRAVKSILTAAGLLKLKYLEEREDVLVLRAINDVNLPKFVDADLPLFEGITSDLFLGLKIPSPDYSILMEGMQQACGELTKKSPETHGFANVQPTANLLKKCIQLYETITVRHSLMVVGLTMSMKTSVFKVLQHGMCNVEDKSKFEDVLMYSLNPKSITIDQIYGNFDPVSREWIEGIGASLVRKCAQMETSAELKVKRKWIMFDGPVDAIWIENMNTVMDDNKKLCLNSGEIIKLTSTMTMVFEPEDLAAASPATVSRNGMVLMEPHMFQWQELRDSWFETLPPSLEGSKAQISKLLDHFVPPLLRLLRRECKEPVVTKDTELVMSLFKLFKCMLDSFYDPEEAGKIGPGDAAKRVDGGFLFSLIWSVGCSTDLKGRMSMTETLRTLLSSPEAPKLTAPLPDKGSMYDWCFDQHKGRWLGWLETIPSYSIPAGTEFQDILVPTMDTVRYTSIMTTLLSNDYHCLFVGDTGTGKSVMVKDKLMRGMGEKLVPHFMNFSAQTKANQTQDIIDGKVDKRRKGVFGPPLGKKMVVFVDDLNMPAKETYGAQPPIEILRQWMHWGGWWDRKEIEWRTLIDMVFVSCMGLPGGGRTHITCRYTRWYNIISVTPIDEEGMSRIFSTILNWFMQQFPSISAGAVVNPVVQATLEVFTTVSKELLPTPLKSHYTFNLRDLAKV</sequence>
<evidence type="ECO:0000256" key="2">
    <source>
        <dbReference type="ARBA" id="ARBA00004430"/>
    </source>
</evidence>
<dbReference type="Gene3D" id="1.10.8.710">
    <property type="match status" value="1"/>
</dbReference>
<dbReference type="InterPro" id="IPR042228">
    <property type="entry name" value="Dynein_linker_3"/>
</dbReference>